<proteinExistence type="predicted"/>
<dbReference type="Pfam" id="PF13416">
    <property type="entry name" value="SBP_bac_8"/>
    <property type="match status" value="1"/>
</dbReference>
<feature type="region of interest" description="Disordered" evidence="3">
    <location>
        <begin position="118"/>
        <end position="141"/>
    </location>
</feature>
<protein>
    <submittedName>
        <fullName evidence="5">Extracellular solute-binding protein</fullName>
    </submittedName>
</protein>
<keyword evidence="2" id="KW-0574">Periplasm</keyword>
<sequence length="409" mass="43821">MTRPISQTRWRKTAGALLAASVSTVLMGQAPAVQVKEDPLTVVTWDGAYEDSQRIAYFTPFTKDTGIPIKPETYDGSLQAIKKAIAKKGAADVIDVSSGVLSKLCDAELLAPIDVSKLPPAAGGGGPDQQSPDTSAPETTASTPVEADFIDGAVSSCGVASVAWAATVVFEKEGFEGKAPTKAADFFDPEGFPGKRALPKGPRYTMELALMADGVPPSEVYSTLATEAGQTRAFDTLNKIRTDIVWWSRPGTPLRLIRQGKAAMGIAYTGRIFRNAVEAPSQVGILWDGQIYDLDHWAIPKTSSRKGQAAEFIAFASRPDRLAAHAALTAYGPARPSAIPLVGDHPVVGVKMARFLPTAPDNFENALHFDQGWWDKHGEEVEERFDAWRQGRSTAANRAEPDDEGNDAP</sequence>
<feature type="signal peptide" evidence="4">
    <location>
        <begin position="1"/>
        <end position="32"/>
    </location>
</feature>
<organism evidence="5 6">
    <name type="scientific">Methyloligella solikamskensis</name>
    <dbReference type="NCBI Taxonomy" id="1177756"/>
    <lineage>
        <taxon>Bacteria</taxon>
        <taxon>Pseudomonadati</taxon>
        <taxon>Pseudomonadota</taxon>
        <taxon>Alphaproteobacteria</taxon>
        <taxon>Hyphomicrobiales</taxon>
        <taxon>Hyphomicrobiaceae</taxon>
        <taxon>Methyloligella</taxon>
    </lineage>
</organism>
<name>A0ABW3JDE2_9HYPH</name>
<feature type="region of interest" description="Disordered" evidence="3">
    <location>
        <begin position="389"/>
        <end position="409"/>
    </location>
</feature>
<evidence type="ECO:0000256" key="1">
    <source>
        <dbReference type="ARBA" id="ARBA00022729"/>
    </source>
</evidence>
<evidence type="ECO:0000256" key="2">
    <source>
        <dbReference type="ARBA" id="ARBA00022764"/>
    </source>
</evidence>
<gene>
    <name evidence="5" type="ORF">ACFQ2F_14505</name>
</gene>
<evidence type="ECO:0000256" key="3">
    <source>
        <dbReference type="SAM" id="MobiDB-lite"/>
    </source>
</evidence>
<dbReference type="Proteomes" id="UP001597102">
    <property type="component" value="Unassembled WGS sequence"/>
</dbReference>
<dbReference type="RefSeq" id="WP_379091269.1">
    <property type="nucleotide sequence ID" value="NZ_JBHTJO010000002.1"/>
</dbReference>
<keyword evidence="1 4" id="KW-0732">Signal</keyword>
<feature type="chain" id="PRO_5047108467" evidence="4">
    <location>
        <begin position="33"/>
        <end position="409"/>
    </location>
</feature>
<dbReference type="Gene3D" id="3.40.190.10">
    <property type="entry name" value="Periplasmic binding protein-like II"/>
    <property type="match status" value="2"/>
</dbReference>
<reference evidence="6" key="1">
    <citation type="journal article" date="2019" name="Int. J. Syst. Evol. Microbiol.">
        <title>The Global Catalogue of Microorganisms (GCM) 10K type strain sequencing project: providing services to taxonomists for standard genome sequencing and annotation.</title>
        <authorList>
            <consortium name="The Broad Institute Genomics Platform"/>
            <consortium name="The Broad Institute Genome Sequencing Center for Infectious Disease"/>
            <person name="Wu L."/>
            <person name="Ma J."/>
        </authorList>
    </citation>
    <scope>NUCLEOTIDE SEQUENCE [LARGE SCALE GENOMIC DNA]</scope>
    <source>
        <strain evidence="6">CCUG 61697</strain>
    </source>
</reference>
<accession>A0ABW3JDE2</accession>
<dbReference type="PANTHER" id="PTHR30222:SF2">
    <property type="entry name" value="ABC TRANSPORTER SUBSTRATE-BINDING PROTEIN"/>
    <property type="match status" value="1"/>
</dbReference>
<dbReference type="InterPro" id="IPR006059">
    <property type="entry name" value="SBP"/>
</dbReference>
<dbReference type="SUPFAM" id="SSF53850">
    <property type="entry name" value="Periplasmic binding protein-like II"/>
    <property type="match status" value="1"/>
</dbReference>
<comment type="caution">
    <text evidence="5">The sequence shown here is derived from an EMBL/GenBank/DDBJ whole genome shotgun (WGS) entry which is preliminary data.</text>
</comment>
<dbReference type="PANTHER" id="PTHR30222">
    <property type="entry name" value="SPERMIDINE/PUTRESCINE-BINDING PERIPLASMIC PROTEIN"/>
    <property type="match status" value="1"/>
</dbReference>
<evidence type="ECO:0000313" key="6">
    <source>
        <dbReference type="Proteomes" id="UP001597102"/>
    </source>
</evidence>
<keyword evidence="6" id="KW-1185">Reference proteome</keyword>
<evidence type="ECO:0000256" key="4">
    <source>
        <dbReference type="SAM" id="SignalP"/>
    </source>
</evidence>
<feature type="compositionally biased region" description="Polar residues" evidence="3">
    <location>
        <begin position="128"/>
        <end position="141"/>
    </location>
</feature>
<dbReference type="EMBL" id="JBHTJO010000002">
    <property type="protein sequence ID" value="MFD0988309.1"/>
    <property type="molecule type" value="Genomic_DNA"/>
</dbReference>
<evidence type="ECO:0000313" key="5">
    <source>
        <dbReference type="EMBL" id="MFD0988309.1"/>
    </source>
</evidence>